<keyword evidence="3" id="KW-1185">Reference proteome</keyword>
<feature type="region of interest" description="Disordered" evidence="1">
    <location>
        <begin position="131"/>
        <end position="156"/>
    </location>
</feature>
<reference evidence="2 3" key="1">
    <citation type="submission" date="2018-05" db="EMBL/GenBank/DDBJ databases">
        <title>Genomic Encyclopedia of Type Strains, Phase IV (KMG-IV): sequencing the most valuable type-strain genomes for metagenomic binning, comparative biology and taxonomic classification.</title>
        <authorList>
            <person name="Goeker M."/>
        </authorList>
    </citation>
    <scope>NUCLEOTIDE SEQUENCE [LARGE SCALE GENOMIC DNA]</scope>
    <source>
        <strain evidence="2 3">DSM 44704</strain>
    </source>
</reference>
<gene>
    <name evidence="2" type="ORF">DFR70_109255</name>
</gene>
<name>A0A318JVB9_9NOCA</name>
<dbReference type="EMBL" id="QJKF01000009">
    <property type="protein sequence ID" value="PXX61064.1"/>
    <property type="molecule type" value="Genomic_DNA"/>
</dbReference>
<evidence type="ECO:0000256" key="1">
    <source>
        <dbReference type="SAM" id="MobiDB-lite"/>
    </source>
</evidence>
<accession>A0A318JVB9</accession>
<organism evidence="2 3">
    <name type="scientific">Nocardia tenerifensis</name>
    <dbReference type="NCBI Taxonomy" id="228006"/>
    <lineage>
        <taxon>Bacteria</taxon>
        <taxon>Bacillati</taxon>
        <taxon>Actinomycetota</taxon>
        <taxon>Actinomycetes</taxon>
        <taxon>Mycobacteriales</taxon>
        <taxon>Nocardiaceae</taxon>
        <taxon>Nocardia</taxon>
    </lineage>
</organism>
<proteinExistence type="predicted"/>
<protein>
    <submittedName>
        <fullName evidence="2">Uncharacterized protein</fullName>
    </submittedName>
</protein>
<evidence type="ECO:0000313" key="3">
    <source>
        <dbReference type="Proteomes" id="UP000247569"/>
    </source>
</evidence>
<comment type="caution">
    <text evidence="2">The sequence shown here is derived from an EMBL/GenBank/DDBJ whole genome shotgun (WGS) entry which is preliminary data.</text>
</comment>
<sequence>MPDNHARRTAAGGYTWQIVGRGPAGAAVAESGEGVLAAPDPHTGRVCANHIEVGTAVFDGVAADLVVEHRNAVLEARIDGRPDPAPPFDELTLIVRDGDGVERLSTTATLTYPAVTVADLDTYRAELATAEKHERRRRERRDRAVAAGTCAPPSSPLDPRVARLVRELRVEAATVREEVPDLDHCRAQLALAQHTLHAALAAAEQRRQSDNSDDIDYAYAFAQRWTPRVRRWAAILELITEAYLDADAVDALADRLSLRAPPAE</sequence>
<dbReference type="Proteomes" id="UP000247569">
    <property type="component" value="Unassembled WGS sequence"/>
</dbReference>
<dbReference type="AlphaFoldDB" id="A0A318JVB9"/>
<dbReference type="RefSeq" id="WP_040741945.1">
    <property type="nucleotide sequence ID" value="NZ_QJKF01000009.1"/>
</dbReference>
<evidence type="ECO:0000313" key="2">
    <source>
        <dbReference type="EMBL" id="PXX61064.1"/>
    </source>
</evidence>
<dbReference type="OrthoDB" id="4549832at2"/>